<dbReference type="InterPro" id="IPR006311">
    <property type="entry name" value="TAT_signal"/>
</dbReference>
<name>A0ABV6TLT0_9ACTN</name>
<accession>A0ABV6TLT0</accession>
<gene>
    <name evidence="3" type="ORF">ACFH04_23880</name>
</gene>
<sequence length="59" mass="5919">MFGAFRQRRPSRRAVLGTAATTGLAAALGACSVPSSQRHRSDNPTAAPGQPCPPGGGPC</sequence>
<keyword evidence="4" id="KW-1185">Reference proteome</keyword>
<organism evidence="3 4">
    <name type="scientific">Streptomyces noboritoensis</name>
    <dbReference type="NCBI Taxonomy" id="67337"/>
    <lineage>
        <taxon>Bacteria</taxon>
        <taxon>Bacillati</taxon>
        <taxon>Actinomycetota</taxon>
        <taxon>Actinomycetes</taxon>
        <taxon>Kitasatosporales</taxon>
        <taxon>Streptomycetaceae</taxon>
        <taxon>Streptomyces</taxon>
    </lineage>
</organism>
<dbReference type="EMBL" id="JBHMQV010000009">
    <property type="protein sequence ID" value="MFC0846734.1"/>
    <property type="molecule type" value="Genomic_DNA"/>
</dbReference>
<evidence type="ECO:0000256" key="1">
    <source>
        <dbReference type="SAM" id="MobiDB-lite"/>
    </source>
</evidence>
<dbReference type="InterPro" id="IPR019546">
    <property type="entry name" value="TAT_signal_bac_arc"/>
</dbReference>
<dbReference type="Proteomes" id="UP001589887">
    <property type="component" value="Unassembled WGS sequence"/>
</dbReference>
<feature type="compositionally biased region" description="Pro residues" evidence="1">
    <location>
        <begin position="50"/>
        <end position="59"/>
    </location>
</feature>
<dbReference type="RefSeq" id="WP_394321841.1">
    <property type="nucleotide sequence ID" value="NZ_JBHMQV010000009.1"/>
</dbReference>
<evidence type="ECO:0000256" key="2">
    <source>
        <dbReference type="SAM" id="SignalP"/>
    </source>
</evidence>
<reference evidence="3 4" key="1">
    <citation type="submission" date="2024-09" db="EMBL/GenBank/DDBJ databases">
        <authorList>
            <person name="Sun Q."/>
            <person name="Mori K."/>
        </authorList>
    </citation>
    <scope>NUCLEOTIDE SEQUENCE [LARGE SCALE GENOMIC DNA]</scope>
    <source>
        <strain evidence="3 4">JCM 4557</strain>
    </source>
</reference>
<keyword evidence="2" id="KW-0732">Signal</keyword>
<dbReference type="NCBIfam" id="TIGR01409">
    <property type="entry name" value="TAT_signal_seq"/>
    <property type="match status" value="1"/>
</dbReference>
<dbReference type="PROSITE" id="PS51318">
    <property type="entry name" value="TAT"/>
    <property type="match status" value="1"/>
</dbReference>
<protein>
    <submittedName>
        <fullName evidence="3">Twin-arginine translocation signal domain-containing protein</fullName>
    </submittedName>
</protein>
<feature type="chain" id="PRO_5046476803" evidence="2">
    <location>
        <begin position="26"/>
        <end position="59"/>
    </location>
</feature>
<evidence type="ECO:0000313" key="4">
    <source>
        <dbReference type="Proteomes" id="UP001589887"/>
    </source>
</evidence>
<proteinExistence type="predicted"/>
<evidence type="ECO:0000313" key="3">
    <source>
        <dbReference type="EMBL" id="MFC0846734.1"/>
    </source>
</evidence>
<feature type="region of interest" description="Disordered" evidence="1">
    <location>
        <begin position="33"/>
        <end position="59"/>
    </location>
</feature>
<comment type="caution">
    <text evidence="3">The sequence shown here is derived from an EMBL/GenBank/DDBJ whole genome shotgun (WGS) entry which is preliminary data.</text>
</comment>
<feature type="signal peptide" evidence="2">
    <location>
        <begin position="1"/>
        <end position="25"/>
    </location>
</feature>
<dbReference type="PROSITE" id="PS51257">
    <property type="entry name" value="PROKAR_LIPOPROTEIN"/>
    <property type="match status" value="1"/>
</dbReference>